<dbReference type="Gene3D" id="3.40.50.1820">
    <property type="entry name" value="alpha/beta hydrolase"/>
    <property type="match status" value="1"/>
</dbReference>
<dbReference type="SUPFAM" id="SSF53474">
    <property type="entry name" value="alpha/beta-Hydrolases"/>
    <property type="match status" value="1"/>
</dbReference>
<dbReference type="Pfam" id="PF02230">
    <property type="entry name" value="Abhydrolase_2"/>
    <property type="match status" value="1"/>
</dbReference>
<dbReference type="Proteomes" id="UP000217805">
    <property type="component" value="Chromosome"/>
</dbReference>
<dbReference type="InterPro" id="IPR029058">
    <property type="entry name" value="AB_hydrolase_fold"/>
</dbReference>
<comment type="similarity">
    <text evidence="1">Belongs to the AB hydrolase superfamily. AB hydrolase 2 family.</text>
</comment>
<dbReference type="RefSeq" id="WP_096377877.1">
    <property type="nucleotide sequence ID" value="NZ_AP014609.1"/>
</dbReference>
<dbReference type="PANTHER" id="PTHR10655:SF17">
    <property type="entry name" value="LYSOPHOSPHOLIPASE-LIKE PROTEIN 1"/>
    <property type="match status" value="1"/>
</dbReference>
<protein>
    <submittedName>
        <fullName evidence="4">Phospholipase/carboxylesterase</fullName>
    </submittedName>
</protein>
<organism evidence="4 5">
    <name type="scientific">Blattabacterium cuenoti BPAY</name>
    <dbReference type="NCBI Taxonomy" id="1457031"/>
    <lineage>
        <taxon>Bacteria</taxon>
        <taxon>Pseudomonadati</taxon>
        <taxon>Bacteroidota</taxon>
        <taxon>Flavobacteriia</taxon>
        <taxon>Flavobacteriales</taxon>
        <taxon>Blattabacteriaceae</taxon>
        <taxon>Blattabacterium</taxon>
    </lineage>
</organism>
<keyword evidence="2" id="KW-0378">Hydrolase</keyword>
<evidence type="ECO:0000259" key="3">
    <source>
        <dbReference type="Pfam" id="PF02230"/>
    </source>
</evidence>
<accession>A0ABM7EXY3</accession>
<feature type="domain" description="Phospholipase/carboxylesterase/thioesterase" evidence="3">
    <location>
        <begin position="21"/>
        <end position="213"/>
    </location>
</feature>
<proteinExistence type="inferred from homology"/>
<reference evidence="4 5" key="1">
    <citation type="journal article" date="2015" name="Microbes Environ.">
        <title>An Efficient Strategy Developed for Next-Generation Sequencing of Endosymbiont Genomes Performed Using Crude DNA Isolated from Host Tissues: A Case Study of Blattabacterium cuenoti Inhabiting the Fat Bodies of Cockroaches.</title>
        <authorList>
            <person name="Kinjo Y."/>
            <person name="Saitoh S."/>
            <person name="Tokuda G."/>
        </authorList>
    </citation>
    <scope>NUCLEOTIDE SEQUENCE [LARGE SCALE GENOMIC DNA]</scope>
    <source>
        <strain evidence="4 5">BPAY</strain>
    </source>
</reference>
<evidence type="ECO:0000313" key="4">
    <source>
        <dbReference type="EMBL" id="BAR91807.1"/>
    </source>
</evidence>
<gene>
    <name evidence="4" type="ORF">BPAY_047</name>
</gene>
<evidence type="ECO:0000256" key="2">
    <source>
        <dbReference type="ARBA" id="ARBA00022801"/>
    </source>
</evidence>
<evidence type="ECO:0000313" key="5">
    <source>
        <dbReference type="Proteomes" id="UP000217805"/>
    </source>
</evidence>
<evidence type="ECO:0000256" key="1">
    <source>
        <dbReference type="ARBA" id="ARBA00006499"/>
    </source>
</evidence>
<dbReference type="InterPro" id="IPR003140">
    <property type="entry name" value="PLipase/COase/thioEstase"/>
</dbReference>
<dbReference type="InterPro" id="IPR050565">
    <property type="entry name" value="LYPA1-2/EST-like"/>
</dbReference>
<sequence length="225" mass="26442">MLLKNQLSIKHIIKKTVCGNEKTLFLMIHGYGSNEKDLFSFQKDIPENFFIISIQGIYSVGTNKYSWYDIDFDNKNQFINIIQAKKTIEEISFFIHEAIEEYKLKNNPVWICGFSQGAILSYAIALKNSDKIKKVIALSGYLENRILPKQINHYSDLEFFISHGKYDPIIPVNWAKKGLKFLKEKKILSFYKEYESGHTLNHLNYQDLINWIKEKHIKNKSKYES</sequence>
<keyword evidence="5" id="KW-1185">Reference proteome</keyword>
<dbReference type="PANTHER" id="PTHR10655">
    <property type="entry name" value="LYSOPHOSPHOLIPASE-RELATED"/>
    <property type="match status" value="1"/>
</dbReference>
<dbReference type="EMBL" id="AP014609">
    <property type="protein sequence ID" value="BAR91807.1"/>
    <property type="molecule type" value="Genomic_DNA"/>
</dbReference>
<name>A0ABM7EXY3_9FLAO</name>